<dbReference type="InterPro" id="IPR002477">
    <property type="entry name" value="Peptidoglycan-bd-like"/>
</dbReference>
<dbReference type="Gene3D" id="1.10.101.10">
    <property type="entry name" value="PGBD-like superfamily/PGBD"/>
    <property type="match status" value="1"/>
</dbReference>
<keyword evidence="4" id="KW-0378">Hydrolase</keyword>
<dbReference type="Proteomes" id="UP000006377">
    <property type="component" value="Chromosome"/>
</dbReference>
<dbReference type="AlphaFoldDB" id="A7HVT6"/>
<dbReference type="SMART" id="SM00644">
    <property type="entry name" value="Ami_2"/>
    <property type="match status" value="1"/>
</dbReference>
<dbReference type="CDD" id="cd06583">
    <property type="entry name" value="PGRP"/>
    <property type="match status" value="1"/>
</dbReference>
<dbReference type="Gene3D" id="3.40.80.10">
    <property type="entry name" value="Peptidoglycan recognition protein-like"/>
    <property type="match status" value="1"/>
</dbReference>
<dbReference type="InterPro" id="IPR036366">
    <property type="entry name" value="PGBDSf"/>
</dbReference>
<dbReference type="GO" id="GO:0019867">
    <property type="term" value="C:outer membrane"/>
    <property type="evidence" value="ECO:0007669"/>
    <property type="project" value="TreeGrafter"/>
</dbReference>
<dbReference type="PANTHER" id="PTHR30417">
    <property type="entry name" value="N-ACETYLMURAMOYL-L-ALANINE AMIDASE AMID"/>
    <property type="match status" value="1"/>
</dbReference>
<dbReference type="SUPFAM" id="SSF55846">
    <property type="entry name" value="N-acetylmuramoyl-L-alanine amidase-like"/>
    <property type="match status" value="1"/>
</dbReference>
<evidence type="ECO:0000256" key="4">
    <source>
        <dbReference type="ARBA" id="ARBA00022801"/>
    </source>
</evidence>
<dbReference type="HOGENOM" id="CLU_049290_2_2_5"/>
<evidence type="ECO:0000256" key="2">
    <source>
        <dbReference type="ARBA" id="ARBA00007553"/>
    </source>
</evidence>
<evidence type="ECO:0000256" key="1">
    <source>
        <dbReference type="ARBA" id="ARBA00001561"/>
    </source>
</evidence>
<dbReference type="Pfam" id="PF01471">
    <property type="entry name" value="PG_binding_1"/>
    <property type="match status" value="1"/>
</dbReference>
<proteinExistence type="inferred from homology"/>
<accession>A7HVT6</accession>
<feature type="domain" description="N-acetylmuramoyl-L-alanine amidase" evidence="6">
    <location>
        <begin position="10"/>
        <end position="147"/>
    </location>
</feature>
<dbReference type="eggNOG" id="COG3023">
    <property type="taxonomic scope" value="Bacteria"/>
</dbReference>
<gene>
    <name evidence="7" type="ordered locus">Plav_2410</name>
</gene>
<evidence type="ECO:0000259" key="6">
    <source>
        <dbReference type="SMART" id="SM00644"/>
    </source>
</evidence>
<dbReference type="GO" id="GO:0008745">
    <property type="term" value="F:N-acetylmuramoyl-L-alanine amidase activity"/>
    <property type="evidence" value="ECO:0007669"/>
    <property type="project" value="UniProtKB-EC"/>
</dbReference>
<evidence type="ECO:0000313" key="7">
    <source>
        <dbReference type="EMBL" id="ABS64019.1"/>
    </source>
</evidence>
<comment type="catalytic activity">
    <reaction evidence="1">
        <text>Hydrolyzes the link between N-acetylmuramoyl residues and L-amino acid residues in certain cell-wall glycopeptides.</text>
        <dbReference type="EC" id="3.5.1.28"/>
    </reaction>
</comment>
<keyword evidence="8" id="KW-1185">Reference proteome</keyword>
<evidence type="ECO:0000256" key="3">
    <source>
        <dbReference type="ARBA" id="ARBA00011901"/>
    </source>
</evidence>
<evidence type="ECO:0000313" key="8">
    <source>
        <dbReference type="Proteomes" id="UP000006377"/>
    </source>
</evidence>
<dbReference type="Pfam" id="PF01510">
    <property type="entry name" value="Amidase_2"/>
    <property type="match status" value="1"/>
</dbReference>
<dbReference type="SUPFAM" id="SSF47090">
    <property type="entry name" value="PGBD-like"/>
    <property type="match status" value="1"/>
</dbReference>
<dbReference type="EC" id="3.5.1.28" evidence="3"/>
<dbReference type="KEGG" id="pla:Plav_2410"/>
<name>A7HVT6_PARL1</name>
<protein>
    <recommendedName>
        <fullName evidence="3">N-acetylmuramoyl-L-alanine amidase</fullName>
        <ecNumber evidence="3">3.5.1.28</ecNumber>
    </recommendedName>
</protein>
<comment type="similarity">
    <text evidence="2">Belongs to the N-acetylmuramoyl-L-alanine amidase 2 family.</text>
</comment>
<reference evidence="7 8" key="1">
    <citation type="journal article" date="2011" name="Stand. Genomic Sci.">
        <title>Complete genome sequence of Parvibaculum lavamentivorans type strain (DS-1(T)).</title>
        <authorList>
            <person name="Schleheck D."/>
            <person name="Weiss M."/>
            <person name="Pitluck S."/>
            <person name="Bruce D."/>
            <person name="Land M.L."/>
            <person name="Han S."/>
            <person name="Saunders E."/>
            <person name="Tapia R."/>
            <person name="Detter C."/>
            <person name="Brettin T."/>
            <person name="Han J."/>
            <person name="Woyke T."/>
            <person name="Goodwin L."/>
            <person name="Pennacchio L."/>
            <person name="Nolan M."/>
            <person name="Cook A.M."/>
            <person name="Kjelleberg S."/>
            <person name="Thomas T."/>
        </authorList>
    </citation>
    <scope>NUCLEOTIDE SEQUENCE [LARGE SCALE GENOMIC DNA]</scope>
    <source>
        <strain evidence="8">DS-1 / DSM 13023 / NCIMB 13966</strain>
    </source>
</reference>
<evidence type="ECO:0000256" key="5">
    <source>
        <dbReference type="ARBA" id="ARBA00023316"/>
    </source>
</evidence>
<dbReference type="InterPro" id="IPR002502">
    <property type="entry name" value="Amidase_domain"/>
</dbReference>
<dbReference type="InterPro" id="IPR036505">
    <property type="entry name" value="Amidase/PGRP_sf"/>
</dbReference>
<dbReference type="GO" id="GO:0009254">
    <property type="term" value="P:peptidoglycan turnover"/>
    <property type="evidence" value="ECO:0007669"/>
    <property type="project" value="TreeGrafter"/>
</dbReference>
<dbReference type="RefSeq" id="WP_012111328.1">
    <property type="nucleotide sequence ID" value="NC_009719.1"/>
</dbReference>
<keyword evidence="5" id="KW-0961">Cell wall biogenesis/degradation</keyword>
<dbReference type="InterPro" id="IPR036365">
    <property type="entry name" value="PGBD-like_sf"/>
</dbReference>
<dbReference type="PANTHER" id="PTHR30417:SF1">
    <property type="entry name" value="N-ACETYLMURAMOYL-L-ALANINE AMIDASE AMID"/>
    <property type="match status" value="1"/>
</dbReference>
<dbReference type="STRING" id="402881.Plav_2410"/>
<dbReference type="GO" id="GO:0071555">
    <property type="term" value="P:cell wall organization"/>
    <property type="evidence" value="ECO:0007669"/>
    <property type="project" value="UniProtKB-KW"/>
</dbReference>
<dbReference type="EMBL" id="CP000774">
    <property type="protein sequence ID" value="ABS64019.1"/>
    <property type="molecule type" value="Genomic_DNA"/>
</dbReference>
<dbReference type="OrthoDB" id="9794842at2"/>
<dbReference type="GO" id="GO:0009253">
    <property type="term" value="P:peptidoglycan catabolic process"/>
    <property type="evidence" value="ECO:0007669"/>
    <property type="project" value="InterPro"/>
</dbReference>
<sequence length="247" mass="26855">MHIPCTERPSPNFNERPAGRAVDILLLHYTGMESGEAAASRLCDAAAKVSAHYLVDEDGAVTRMVPEHLRAWHAGVGNWAGETDINGCSIGIEIVNGGHDFGCPPYPEAQMKAVEALSLEILSRHPIQARRVLAHSDIAPARKADPGEWFDWARLARAGVGVWVEPEPVGEGPVLREGDRGDTVAELQYLLADYGYGLEVLGRYDEATKAVVTAFQRHFRPQKVDGVADVSTVTTLRRLLEAVKSLA</sequence>
<organism evidence="7 8">
    <name type="scientific">Parvibaculum lavamentivorans (strain DS-1 / DSM 13023 / NCIMB 13966)</name>
    <dbReference type="NCBI Taxonomy" id="402881"/>
    <lineage>
        <taxon>Bacteria</taxon>
        <taxon>Pseudomonadati</taxon>
        <taxon>Pseudomonadota</taxon>
        <taxon>Alphaproteobacteria</taxon>
        <taxon>Hyphomicrobiales</taxon>
        <taxon>Parvibaculaceae</taxon>
        <taxon>Parvibaculum</taxon>
    </lineage>
</organism>
<dbReference type="InterPro" id="IPR051206">
    <property type="entry name" value="NAMLAA_amidase_2"/>
</dbReference>